<keyword evidence="6" id="KW-0809">Transit peptide</keyword>
<reference evidence="10 11" key="1">
    <citation type="journal article" date="2016" name="Sci. Rep.">
        <title>The genome sequence of the outbreeding globe artichoke constructed de novo incorporating a phase-aware low-pass sequencing strategy of F1 progeny.</title>
        <authorList>
            <person name="Scaglione D."/>
            <person name="Reyes-Chin-Wo S."/>
            <person name="Acquadro A."/>
            <person name="Froenicke L."/>
            <person name="Portis E."/>
            <person name="Beitel C."/>
            <person name="Tirone M."/>
            <person name="Mauro R."/>
            <person name="Lo Monaco A."/>
            <person name="Mauromicale G."/>
            <person name="Faccioli P."/>
            <person name="Cattivelli L."/>
            <person name="Rieseberg L."/>
            <person name="Michelmore R."/>
            <person name="Lanteri S."/>
        </authorList>
    </citation>
    <scope>NUCLEOTIDE SEQUENCE [LARGE SCALE GENOMIC DNA]</scope>
    <source>
        <strain evidence="10">2C</strain>
    </source>
</reference>
<evidence type="ECO:0000313" key="11">
    <source>
        <dbReference type="Proteomes" id="UP000243975"/>
    </source>
</evidence>
<evidence type="ECO:0000256" key="3">
    <source>
        <dbReference type="ARBA" id="ARBA00012209"/>
    </source>
</evidence>
<name>A0A103SI29_CYNCS</name>
<gene>
    <name evidence="10" type="ORF">Ccrd_026139</name>
</gene>
<dbReference type="InterPro" id="IPR034871">
    <property type="entry name" value="Allene_oxi_cyc_sf"/>
</dbReference>
<dbReference type="GO" id="GO:0009695">
    <property type="term" value="P:jasmonic acid biosynthetic process"/>
    <property type="evidence" value="ECO:0007669"/>
    <property type="project" value="InterPro"/>
</dbReference>
<comment type="similarity">
    <text evidence="2">Belongs to the allene oxide cyclase family.</text>
</comment>
<keyword evidence="4" id="KW-0150">Chloroplast</keyword>
<dbReference type="Gene3D" id="2.40.480.10">
    <property type="entry name" value="Allene oxide cyclase-like"/>
    <property type="match status" value="1"/>
</dbReference>
<keyword evidence="9" id="KW-0472">Membrane</keyword>
<dbReference type="Pfam" id="PF06351">
    <property type="entry name" value="Allene_ox_cyc"/>
    <property type="match status" value="1"/>
</dbReference>
<dbReference type="Proteomes" id="UP000243975">
    <property type="component" value="Unassembled WGS sequence"/>
</dbReference>
<comment type="caution">
    <text evidence="10">The sequence shown here is derived from an EMBL/GenBank/DDBJ whole genome shotgun (WGS) entry which is preliminary data.</text>
</comment>
<evidence type="ECO:0000256" key="6">
    <source>
        <dbReference type="ARBA" id="ARBA00022946"/>
    </source>
</evidence>
<keyword evidence="9" id="KW-0812">Transmembrane</keyword>
<dbReference type="EMBL" id="LEKV01007507">
    <property type="protein sequence ID" value="KVG86563.1"/>
    <property type="molecule type" value="Genomic_DNA"/>
</dbReference>
<evidence type="ECO:0000313" key="10">
    <source>
        <dbReference type="EMBL" id="KVG86563.1"/>
    </source>
</evidence>
<sequence>MGTGIDSELVIVRQLLLSYESGKINLQKCGKQEEIGHRSMLSTEWMIGIHRFFNSLGDLVPFTNKISVQGSYLTTEDAYLSVIGGTRIFAGAYGQVKLQQLVFPFKLFYTFYLQGLAADLPAELLVTLWLRHRRWRRRLPQGHREGGHLS</sequence>
<evidence type="ECO:0000256" key="4">
    <source>
        <dbReference type="ARBA" id="ARBA00022528"/>
    </source>
</evidence>
<accession>A0A103SI29</accession>
<dbReference type="PANTHER" id="PTHR31843">
    <property type="entry name" value="ALLENE OXIDE CYCLASE 4, CHLOROPLASTIC"/>
    <property type="match status" value="1"/>
</dbReference>
<keyword evidence="5" id="KW-0934">Plastid</keyword>
<comment type="catalytic activity">
    <reaction evidence="8">
        <text>(9Z,13S,15Z)-12,13-epoxyoctadeca-9,11,15-trienoate = (9S,13S,15Z)-12-oxophyto-10,15-dienoate</text>
        <dbReference type="Rhea" id="RHEA:22592"/>
        <dbReference type="ChEBI" id="CHEBI:36438"/>
        <dbReference type="ChEBI" id="CHEBI:57411"/>
        <dbReference type="EC" id="5.3.99.6"/>
    </reaction>
</comment>
<dbReference type="InterPro" id="IPR009410">
    <property type="entry name" value="Allene_ox_cyc"/>
</dbReference>
<dbReference type="SUPFAM" id="SSF141493">
    <property type="entry name" value="Allene oxide cyclase-like"/>
    <property type="match status" value="1"/>
</dbReference>
<evidence type="ECO:0000256" key="1">
    <source>
        <dbReference type="ARBA" id="ARBA00004229"/>
    </source>
</evidence>
<dbReference type="Gramene" id="KVG86563">
    <property type="protein sequence ID" value="KVG86563"/>
    <property type="gene ID" value="Ccrd_026139"/>
</dbReference>
<evidence type="ECO:0000256" key="2">
    <source>
        <dbReference type="ARBA" id="ARBA00007982"/>
    </source>
</evidence>
<organism evidence="10 11">
    <name type="scientific">Cynara cardunculus var. scolymus</name>
    <name type="common">Globe artichoke</name>
    <name type="synonym">Cynara scolymus</name>
    <dbReference type="NCBI Taxonomy" id="59895"/>
    <lineage>
        <taxon>Eukaryota</taxon>
        <taxon>Viridiplantae</taxon>
        <taxon>Streptophyta</taxon>
        <taxon>Embryophyta</taxon>
        <taxon>Tracheophyta</taxon>
        <taxon>Spermatophyta</taxon>
        <taxon>Magnoliopsida</taxon>
        <taxon>eudicotyledons</taxon>
        <taxon>Gunneridae</taxon>
        <taxon>Pentapetalae</taxon>
        <taxon>asterids</taxon>
        <taxon>campanulids</taxon>
        <taxon>Asterales</taxon>
        <taxon>Asteraceae</taxon>
        <taxon>Carduoideae</taxon>
        <taxon>Cardueae</taxon>
        <taxon>Carduinae</taxon>
        <taxon>Cynara</taxon>
    </lineage>
</organism>
<dbReference type="GO" id="GO:0009507">
    <property type="term" value="C:chloroplast"/>
    <property type="evidence" value="ECO:0007669"/>
    <property type="project" value="UniProtKB-SubCell"/>
</dbReference>
<proteinExistence type="inferred from homology"/>
<dbReference type="AlphaFoldDB" id="A0A103SI29"/>
<dbReference type="InterPro" id="IPR044859">
    <property type="entry name" value="Allene_oxi_cyc_Dirigent"/>
</dbReference>
<evidence type="ECO:0000256" key="9">
    <source>
        <dbReference type="SAM" id="Phobius"/>
    </source>
</evidence>
<keyword evidence="7" id="KW-0413">Isomerase</keyword>
<evidence type="ECO:0000256" key="7">
    <source>
        <dbReference type="ARBA" id="ARBA00023235"/>
    </source>
</evidence>
<protein>
    <recommendedName>
        <fullName evidence="3">allene-oxide cyclase</fullName>
        <ecNumber evidence="3">5.3.99.6</ecNumber>
    </recommendedName>
</protein>
<evidence type="ECO:0000256" key="5">
    <source>
        <dbReference type="ARBA" id="ARBA00022640"/>
    </source>
</evidence>
<dbReference type="PANTHER" id="PTHR31843:SF11">
    <property type="entry name" value="ALLENE OXIDE CYCLASE 4, CHLOROPLASTIC"/>
    <property type="match status" value="1"/>
</dbReference>
<dbReference type="EC" id="5.3.99.6" evidence="3"/>
<keyword evidence="11" id="KW-1185">Reference proteome</keyword>
<evidence type="ECO:0000256" key="8">
    <source>
        <dbReference type="ARBA" id="ARBA00049891"/>
    </source>
</evidence>
<keyword evidence="9" id="KW-1133">Transmembrane helix</keyword>
<feature type="transmembrane region" description="Helical" evidence="9">
    <location>
        <begin position="111"/>
        <end position="130"/>
    </location>
</feature>
<dbReference type="GO" id="GO:0046423">
    <property type="term" value="F:allene-oxide cyclase activity"/>
    <property type="evidence" value="ECO:0007669"/>
    <property type="project" value="UniProtKB-EC"/>
</dbReference>
<dbReference type="STRING" id="59895.A0A103SI29"/>
<comment type="subcellular location">
    <subcellularLocation>
        <location evidence="1">Plastid</location>
        <location evidence="1">Chloroplast</location>
    </subcellularLocation>
</comment>